<keyword evidence="1" id="KW-0732">Signal</keyword>
<accession>A0A0F9JTS5</accession>
<evidence type="ECO:0000256" key="3">
    <source>
        <dbReference type="SAM" id="MobiDB-lite"/>
    </source>
</evidence>
<dbReference type="SUPFAM" id="SSF49899">
    <property type="entry name" value="Concanavalin A-like lectins/glucanases"/>
    <property type="match status" value="2"/>
</dbReference>
<sequence>ALILWYGFGLDPLGIGSPDAGQEAPSQIAQNVSPGKGGDNQAVNEHTEKDKDNPATPTEPLHDEPDPVVDVPNSPTPVPTATSDDQAPSNPSSPLDGVVSLTFESPTRGTIADKNGLGTGFTHRMPGTGGSWPGNDPNMDLLSRPGRLLLTSTRSGISMGGSNLANMVAPGILLEGIGGQDFSISAKFYNVQTNQASDILVFFVGTSVNKHIIAGFHSPNQIIFGGHTGEGTFPFEQTQAGHPGFIPGDDILLTLSRQQGEWSLAWKDLTIPSASGSLTEVSIPWLDDQPDLYMGILHADGGNSIPQTADIDDFTVVVAPGVLPPEPGNDAQVQTPPGRHGEVDTRLPVPDEESQQKALTLIKELFQPDFVQAKTLDEKSEVAKKILKLAEGTQDEPTERYVLLRVARDVATQSGDADTTTSAIDRLVTEYQVDAVAMQEKSLTKLSKATMSREKRSGLAKLMFSAASDAYRQERYDTAIALLDLAQKTARRAGDMELVRELEQGLRTARHARQEFLDDKQALKTLEDDPDDPDANLLAGKYYCYALGDWNGGLSMLAKGSDADLAAVAKRELAGTADAEDTASLGHAWWDIAQTREGQEQEQILAHAFGLYRAALPDLSGLGKMKAERRLAEAPKALPEIPESALPAGTVVAFSFEKDTFFERNGKRYVRDVSGSGVFGLVSGTQSVPGPKGQALLFDGDDLVSFPDSRLPSGNSPRTVCFWVQTSTTRVIKICLSYGGLPSNDCTYLLLFGTADPGGRGGRATKMTVANPGGSNERSGATTVTDGKWHHVALVYGGNNEAILYIDGVVDLRFPKSYRTSLPGTAFIGGYNGGSSFKGSIDDVLIIARALSPAEIGSVRSLTLKSHASREAISLPSRTKLRLSTKGRVQQPVPALPKGTVLALSFEKNNFFEKDGKQYVRDLSGQENHGELRNVTTARGKFGQCLRFQGKADVLCTDKGFPMGNAPRTVCLWFKTGDET</sequence>
<dbReference type="InterPro" id="IPR006558">
    <property type="entry name" value="LamG-like"/>
</dbReference>
<protein>
    <recommendedName>
        <fullName evidence="4">LamG-like jellyroll fold domain-containing protein</fullName>
    </recommendedName>
</protein>
<comment type="caution">
    <text evidence="5">The sequence shown here is derived from an EMBL/GenBank/DDBJ whole genome shotgun (WGS) entry which is preliminary data.</text>
</comment>
<gene>
    <name evidence="5" type="ORF">LCGC14_1717630</name>
</gene>
<dbReference type="Gene3D" id="2.60.120.200">
    <property type="match status" value="2"/>
</dbReference>
<reference evidence="5" key="1">
    <citation type="journal article" date="2015" name="Nature">
        <title>Complex archaea that bridge the gap between prokaryotes and eukaryotes.</title>
        <authorList>
            <person name="Spang A."/>
            <person name="Saw J.H."/>
            <person name="Jorgensen S.L."/>
            <person name="Zaremba-Niedzwiedzka K."/>
            <person name="Martijn J."/>
            <person name="Lind A.E."/>
            <person name="van Eijk R."/>
            <person name="Schleper C."/>
            <person name="Guy L."/>
            <person name="Ettema T.J."/>
        </authorList>
    </citation>
    <scope>NUCLEOTIDE SEQUENCE</scope>
</reference>
<evidence type="ECO:0000259" key="4">
    <source>
        <dbReference type="SMART" id="SM00560"/>
    </source>
</evidence>
<evidence type="ECO:0000256" key="2">
    <source>
        <dbReference type="ARBA" id="ARBA00023157"/>
    </source>
</evidence>
<feature type="region of interest" description="Disordered" evidence="3">
    <location>
        <begin position="17"/>
        <end position="100"/>
    </location>
</feature>
<dbReference type="InterPro" id="IPR001791">
    <property type="entry name" value="Laminin_G"/>
</dbReference>
<evidence type="ECO:0000313" key="5">
    <source>
        <dbReference type="EMBL" id="KKM13298.1"/>
    </source>
</evidence>
<dbReference type="CDD" id="cd00110">
    <property type="entry name" value="LamG"/>
    <property type="match status" value="1"/>
</dbReference>
<proteinExistence type="predicted"/>
<feature type="compositionally biased region" description="Polar residues" evidence="3">
    <location>
        <begin position="79"/>
        <end position="93"/>
    </location>
</feature>
<feature type="domain" description="LamG-like jellyroll fold" evidence="4">
    <location>
        <begin position="719"/>
        <end position="854"/>
    </location>
</feature>
<feature type="region of interest" description="Disordered" evidence="3">
    <location>
        <begin position="325"/>
        <end position="350"/>
    </location>
</feature>
<dbReference type="AlphaFoldDB" id="A0A0F9JTS5"/>
<feature type="compositionally biased region" description="Polar residues" evidence="3">
    <location>
        <begin position="24"/>
        <end position="33"/>
    </location>
</feature>
<name>A0A0F9JTS5_9ZZZZ</name>
<evidence type="ECO:0000256" key="1">
    <source>
        <dbReference type="ARBA" id="ARBA00022729"/>
    </source>
</evidence>
<keyword evidence="2" id="KW-1015">Disulfide bond</keyword>
<feature type="non-terminal residue" evidence="5">
    <location>
        <position position="1"/>
    </location>
</feature>
<dbReference type="EMBL" id="LAZR01015409">
    <property type="protein sequence ID" value="KKM13298.1"/>
    <property type="molecule type" value="Genomic_DNA"/>
</dbReference>
<feature type="non-terminal residue" evidence="5">
    <location>
        <position position="980"/>
    </location>
</feature>
<dbReference type="SMART" id="SM00560">
    <property type="entry name" value="LamGL"/>
    <property type="match status" value="1"/>
</dbReference>
<dbReference type="InterPro" id="IPR013320">
    <property type="entry name" value="ConA-like_dom_sf"/>
</dbReference>
<dbReference type="Pfam" id="PF13385">
    <property type="entry name" value="Laminin_G_3"/>
    <property type="match status" value="1"/>
</dbReference>
<organism evidence="5">
    <name type="scientific">marine sediment metagenome</name>
    <dbReference type="NCBI Taxonomy" id="412755"/>
    <lineage>
        <taxon>unclassified sequences</taxon>
        <taxon>metagenomes</taxon>
        <taxon>ecological metagenomes</taxon>
    </lineage>
</organism>